<feature type="compositionally biased region" description="Polar residues" evidence="7">
    <location>
        <begin position="586"/>
        <end position="595"/>
    </location>
</feature>
<dbReference type="SUPFAM" id="SSF54928">
    <property type="entry name" value="RNA-binding domain, RBD"/>
    <property type="match status" value="2"/>
</dbReference>
<dbReference type="Gene3D" id="2.40.290.10">
    <property type="match status" value="1"/>
</dbReference>
<feature type="region of interest" description="Disordered" evidence="7">
    <location>
        <begin position="919"/>
        <end position="1300"/>
    </location>
</feature>
<evidence type="ECO:0000256" key="3">
    <source>
        <dbReference type="ARBA" id="ARBA00022553"/>
    </source>
</evidence>
<comment type="subcellular location">
    <subcellularLocation>
        <location evidence="1">Nucleus</location>
    </subcellularLocation>
</comment>
<evidence type="ECO:0000256" key="2">
    <source>
        <dbReference type="ARBA" id="ARBA00005387"/>
    </source>
</evidence>
<dbReference type="SUPFAM" id="SSF100939">
    <property type="entry name" value="SPOC domain-like"/>
    <property type="match status" value="1"/>
</dbReference>
<feature type="compositionally biased region" description="Polar residues" evidence="7">
    <location>
        <begin position="925"/>
        <end position="938"/>
    </location>
</feature>
<evidence type="ECO:0000256" key="5">
    <source>
        <dbReference type="ARBA" id="ARBA00023242"/>
    </source>
</evidence>
<dbReference type="InterPro" id="IPR012677">
    <property type="entry name" value="Nucleotide-bd_a/b_plait_sf"/>
</dbReference>
<feature type="compositionally biased region" description="Basic and acidic residues" evidence="7">
    <location>
        <begin position="1531"/>
        <end position="1544"/>
    </location>
</feature>
<feature type="domain" description="SPOC" evidence="9">
    <location>
        <begin position="1602"/>
        <end position="1773"/>
    </location>
</feature>
<evidence type="ECO:0000256" key="7">
    <source>
        <dbReference type="SAM" id="MobiDB-lite"/>
    </source>
</evidence>
<feature type="compositionally biased region" description="Low complexity" evidence="7">
    <location>
        <begin position="422"/>
        <end position="432"/>
    </location>
</feature>
<dbReference type="InterPro" id="IPR035979">
    <property type="entry name" value="RBD_domain_sf"/>
</dbReference>
<feature type="region of interest" description="Disordered" evidence="7">
    <location>
        <begin position="502"/>
        <end position="700"/>
    </location>
</feature>
<feature type="compositionally biased region" description="Basic and acidic residues" evidence="7">
    <location>
        <begin position="1114"/>
        <end position="1141"/>
    </location>
</feature>
<keyword evidence="4 6" id="KW-0694">RNA-binding</keyword>
<keyword evidence="11" id="KW-1185">Reference proteome</keyword>
<feature type="compositionally biased region" description="Basic and acidic residues" evidence="7">
    <location>
        <begin position="515"/>
        <end position="535"/>
    </location>
</feature>
<feature type="compositionally biased region" description="Basic and acidic residues" evidence="7">
    <location>
        <begin position="1054"/>
        <end position="1075"/>
    </location>
</feature>
<dbReference type="PROSITE" id="PS50102">
    <property type="entry name" value="RRM"/>
    <property type="match status" value="1"/>
</dbReference>
<feature type="domain" description="RRM" evidence="8">
    <location>
        <begin position="121"/>
        <end position="196"/>
    </location>
</feature>
<dbReference type="InterPro" id="IPR000504">
    <property type="entry name" value="RRM_dom"/>
</dbReference>
<protein>
    <submittedName>
        <fullName evidence="10">Oidioi.mRNA.OKI2018_I69.PAR.g8479.t1.cds</fullName>
    </submittedName>
</protein>
<dbReference type="InterPro" id="IPR010912">
    <property type="entry name" value="SPOC_met"/>
</dbReference>
<dbReference type="InterPro" id="IPR012921">
    <property type="entry name" value="SPOC_C"/>
</dbReference>
<feature type="compositionally biased region" description="Basic and acidic residues" evidence="7">
    <location>
        <begin position="1261"/>
        <end position="1273"/>
    </location>
</feature>
<proteinExistence type="inferred from homology"/>
<dbReference type="CDD" id="cd21543">
    <property type="entry name" value="SPOC_SHARP"/>
    <property type="match status" value="1"/>
</dbReference>
<evidence type="ECO:0000259" key="9">
    <source>
        <dbReference type="PROSITE" id="PS50917"/>
    </source>
</evidence>
<evidence type="ECO:0000313" key="11">
    <source>
        <dbReference type="Proteomes" id="UP001158576"/>
    </source>
</evidence>
<sequence>MSDAESDEPDSQQLDPYSDDSDSQNRRQARFTCTLLNLSKRHKHQTLKEHIRNEYKKYGTVKNVILDDKEDNRVAVVFLSEKREVRRACEATDGRYLFNAILDVYDSSESDRHEFPFFSSRTLFIGNLEKVTTYEDLKRQFFKYGKILKIDLKKINGVTRYAFVQFAKLDDARLAVHRMQREKLGKNIVATCYARSIKSQVLWFSGSLPHRGHDIDPEYGEQFFRRVFEQFGTVRSLILDRRSPKQSQILVAYSDVVGSNKAYIEFKENRRKLTNSRWSCDFASEELVQSVTDDMHKNNVLSRSEIINHWGDIIAKLKKAQEDDEFRMIGSDYEYRKYTKLSERIDRDNSAERKRYRDRVPAPVVGIRREERSQKGPSRSEEFIPHKAREEEEAIGDADRHPHRLLPIPEIQTKHNKPPFDSSASATAGAGSYNPKVTIDNDHFKNTERGEAIQSESKRVTSTTATGNVVVTKSNKPIELAVPHKLPLPSQKVLDEMLGAKKNTSRPTSPVKTHKVADDTSVKKLLDRRQLKDEDSNATSNQDEEEKLKHAALTSKKSAPIVLPVLPVPASASTPAQKPKKPGQDHAQTSPVLSSSREKPREETLMSPKRSNPQQQVPTSGYSGAAMGKHGKKKQMAQKANTSLQNGNSHSSNAAAEMQEKEARKRKEEQKKKELQEAKKKPQAQPANPKKSFLLRAGPKKKFLEDPMRAIGDEDYDDFRKEILQLLSEVRQEAEHLPEADEPYIPVLQKTPPRENPSLEHLFECNNTWTPTPHREYADASGSSGETRKLPFGARITKKNTSGSGVMEQAKVQTYLQRIIKPEEFLIDSNVKRWDIFEEDRKRIEKSPWMSADVTTESPFVDKPGVFDFYQDWNSSIQTDLEHLSAAVNEVLGIGVQQPVQNNTEIPAEKMEQELFLPKEEPFPSASNNGTDTGTSKTEPMEDSSVNGEMVKIELEDVENESEKLKMMQHGSERRASTKSEKEHKKEKKERSRERKKSRKTSSDVEGAERKHKEKKQTSASPSRKISASSQESAAHSSSPTSEILSPKPSSEPLDIHEVDKTNQSVRERMEDMMRRKTKSGSSKKKSGKYRRASVPENDDEGNAIVNDAVKNLSFEDKNEAKETEEDQKSDPKDDCDRNAELDAALAGLEEDYEAPKRKRKLSSRLRSRLSPKNLVVIPKPAQPETPTKKSEPLFSPAPADLPENLFRKRFKLQERRPSFKSEAAPEPVKKTEIKAEPQQLPEPSVVAPPAPVTTAAPVIDEPKVKIEAKPQERNTSPFRANQAAPKLSSPVKVSLPDRRHSQSELIKSDLLERVERKLSTASGTSEISNASNSGFSTPVQIQLPNNSKLETIVPPASKRYTPGPIRLAGASTTLHPTQKPTGIMTIQQPTIQTIQPTALSPRLTAVMVPRPVILTPSTPASLPQGTLRPNMPLTTQAQIITGPRMTTSSSASQQVIIQRPVAMQSGTVINAQQVGQGQKTAQVVSNFIAPQSFGTVRMYQPIGQGRQVLVNLPPSAHSGYVAQKPVQKPEPVKTEKKSEEAEKPPPQPQILSYSTGGASRVPVSRVPEQTVHVQAGQRLPMPPFISQQPQQSMRPLSVNDRAQLLERHKLLWQGYLNIKNDTATVHLNLIHGNADVPMEFLPRDRDATGQAQQNRMGTLKIVQRMRLEPNQLEKVAEQIEKSSTCCTMVALPCGTDERDVHLQTEALRKKFIEYLTEKRSAGIVNVAGGRSSHILHIFPPCEFTTNTLRRLAPRFLEMVHHLPMLLVVIAPQ</sequence>
<dbReference type="Pfam" id="PF07744">
    <property type="entry name" value="SPOC"/>
    <property type="match status" value="1"/>
</dbReference>
<feature type="compositionally biased region" description="Basic and acidic residues" evidence="7">
    <location>
        <begin position="367"/>
        <end position="390"/>
    </location>
</feature>
<evidence type="ECO:0000259" key="8">
    <source>
        <dbReference type="PROSITE" id="PS50102"/>
    </source>
</evidence>
<feature type="compositionally biased region" description="Acidic residues" evidence="7">
    <location>
        <begin position="1"/>
        <end position="10"/>
    </location>
</feature>
<accession>A0ABN7RH78</accession>
<evidence type="ECO:0000256" key="6">
    <source>
        <dbReference type="PROSITE-ProRule" id="PRU00176"/>
    </source>
</evidence>
<dbReference type="PROSITE" id="PS50917">
    <property type="entry name" value="SPOC"/>
    <property type="match status" value="1"/>
</dbReference>
<feature type="compositionally biased region" description="Basic and acidic residues" evidence="7">
    <location>
        <begin position="658"/>
        <end position="680"/>
    </location>
</feature>
<name>A0ABN7RH78_OIKDI</name>
<evidence type="ECO:0000313" key="10">
    <source>
        <dbReference type="EMBL" id="CAG5076515.1"/>
    </source>
</evidence>
<feature type="compositionally biased region" description="Polar residues" evidence="7">
    <location>
        <begin position="638"/>
        <end position="653"/>
    </location>
</feature>
<dbReference type="Pfam" id="PF00076">
    <property type="entry name" value="RRM_1"/>
    <property type="match status" value="1"/>
</dbReference>
<feature type="compositionally biased region" description="Polar residues" evidence="7">
    <location>
        <begin position="609"/>
        <end position="622"/>
    </location>
</feature>
<dbReference type="SMART" id="SM00360">
    <property type="entry name" value="RRM"/>
    <property type="match status" value="2"/>
</dbReference>
<dbReference type="PANTHER" id="PTHR23189">
    <property type="entry name" value="RNA RECOGNITION MOTIF-CONTAINING"/>
    <property type="match status" value="1"/>
</dbReference>
<feature type="compositionally biased region" description="Basic residues" evidence="7">
    <location>
        <begin position="1157"/>
        <end position="1170"/>
    </location>
</feature>
<gene>
    <name evidence="10" type="ORF">OKIOD_LOCUS37</name>
</gene>
<dbReference type="Gene3D" id="3.30.70.330">
    <property type="match status" value="2"/>
</dbReference>
<feature type="region of interest" description="Disordered" evidence="7">
    <location>
        <begin position="1519"/>
        <end position="1561"/>
    </location>
</feature>
<dbReference type="InterPro" id="IPR016194">
    <property type="entry name" value="SPOC-like_C_dom_sf"/>
</dbReference>
<evidence type="ECO:0000256" key="1">
    <source>
        <dbReference type="ARBA" id="ARBA00004123"/>
    </source>
</evidence>
<keyword evidence="5" id="KW-0539">Nucleus</keyword>
<organism evidence="10 11">
    <name type="scientific">Oikopleura dioica</name>
    <name type="common">Tunicate</name>
    <dbReference type="NCBI Taxonomy" id="34765"/>
    <lineage>
        <taxon>Eukaryota</taxon>
        <taxon>Metazoa</taxon>
        <taxon>Chordata</taxon>
        <taxon>Tunicata</taxon>
        <taxon>Appendicularia</taxon>
        <taxon>Copelata</taxon>
        <taxon>Oikopleuridae</taxon>
        <taxon>Oikopleura</taxon>
    </lineage>
</organism>
<feature type="compositionally biased region" description="Low complexity" evidence="7">
    <location>
        <begin position="558"/>
        <end position="573"/>
    </location>
</feature>
<feature type="compositionally biased region" description="Basic and acidic residues" evidence="7">
    <location>
        <begin position="951"/>
        <end position="993"/>
    </location>
</feature>
<feature type="compositionally biased region" description="Basic and acidic residues" evidence="7">
    <location>
        <begin position="1001"/>
        <end position="1011"/>
    </location>
</feature>
<feature type="region of interest" description="Disordered" evidence="7">
    <location>
        <begin position="366"/>
        <end position="442"/>
    </location>
</feature>
<feature type="compositionally biased region" description="Low complexity" evidence="7">
    <location>
        <begin position="1019"/>
        <end position="1042"/>
    </location>
</feature>
<feature type="compositionally biased region" description="Basic residues" evidence="7">
    <location>
        <begin position="1076"/>
        <end position="1092"/>
    </location>
</feature>
<dbReference type="EMBL" id="OU015568">
    <property type="protein sequence ID" value="CAG5076515.1"/>
    <property type="molecule type" value="Genomic_DNA"/>
</dbReference>
<comment type="similarity">
    <text evidence="2">Belongs to the RRM Spen family.</text>
</comment>
<feature type="region of interest" description="Disordered" evidence="7">
    <location>
        <begin position="1"/>
        <end position="25"/>
    </location>
</feature>
<feature type="region of interest" description="Disordered" evidence="7">
    <location>
        <begin position="1320"/>
        <end position="1340"/>
    </location>
</feature>
<dbReference type="Proteomes" id="UP001158576">
    <property type="component" value="Chromosome PAR"/>
</dbReference>
<keyword evidence="3" id="KW-0597">Phosphoprotein</keyword>
<reference evidence="10 11" key="1">
    <citation type="submission" date="2021-04" db="EMBL/GenBank/DDBJ databases">
        <authorList>
            <person name="Bliznina A."/>
        </authorList>
    </citation>
    <scope>NUCLEOTIDE SEQUENCE [LARGE SCALE GENOMIC DNA]</scope>
</reference>
<evidence type="ECO:0000256" key="4">
    <source>
        <dbReference type="ARBA" id="ARBA00022884"/>
    </source>
</evidence>